<keyword evidence="9 17" id="KW-0547">Nucleotide-binding</keyword>
<keyword evidence="26" id="KW-1185">Reference proteome</keyword>
<evidence type="ECO:0000256" key="14">
    <source>
        <dbReference type="ARBA" id="ARBA00023054"/>
    </source>
</evidence>
<dbReference type="SUPFAM" id="SSF50729">
    <property type="entry name" value="PH domain-like"/>
    <property type="match status" value="1"/>
</dbReference>
<dbReference type="eggNOG" id="KOG0976">
    <property type="taxonomic scope" value="Eukaryota"/>
</dbReference>
<dbReference type="FunFam" id="3.30.200.20:FF:000017">
    <property type="entry name" value="Non-specific serine/threonine protein kinase"/>
    <property type="match status" value="1"/>
</dbReference>
<dbReference type="PROSITE" id="PS50011">
    <property type="entry name" value="PROTEIN_KINASE_DOM"/>
    <property type="match status" value="1"/>
</dbReference>
<dbReference type="PhylomeDB" id="A0A0D2WWM9"/>
<evidence type="ECO:0000256" key="8">
    <source>
        <dbReference type="ARBA" id="ARBA00022723"/>
    </source>
</evidence>
<gene>
    <name evidence="25" type="ORF">CAOG_007198</name>
</gene>
<dbReference type="Pfam" id="PF25346">
    <property type="entry name" value="PH_MRCK"/>
    <property type="match status" value="1"/>
</dbReference>
<keyword evidence="14 18" id="KW-0175">Coiled coil</keyword>
<feature type="domain" description="AGC-kinase C-terminal" evidence="24">
    <location>
        <begin position="344"/>
        <end position="425"/>
    </location>
</feature>
<protein>
    <recommendedName>
        <fullName evidence="3">non-specific serine/threonine protein kinase</fullName>
        <ecNumber evidence="3">2.7.11.1</ecNumber>
    </recommendedName>
</protein>
<dbReference type="PROSITE" id="PS00107">
    <property type="entry name" value="PROTEIN_KINASE_ATP"/>
    <property type="match status" value="1"/>
</dbReference>
<evidence type="ECO:0000259" key="23">
    <source>
        <dbReference type="PROSITE" id="PS50219"/>
    </source>
</evidence>
<keyword evidence="11 25" id="KW-0418">Kinase</keyword>
<dbReference type="PANTHER" id="PTHR22988:SF71">
    <property type="entry name" value="CITRON RHO-INTERACTING KINASE"/>
    <property type="match status" value="1"/>
</dbReference>
<feature type="compositionally biased region" description="Low complexity" evidence="19">
    <location>
        <begin position="1020"/>
        <end position="1044"/>
    </location>
</feature>
<keyword evidence="5" id="KW-0723">Serine/threonine-protein kinase</keyword>
<keyword evidence="6" id="KW-0597">Phosphoprotein</keyword>
<evidence type="ECO:0000256" key="19">
    <source>
        <dbReference type="SAM" id="MobiDB-lite"/>
    </source>
</evidence>
<feature type="coiled-coil region" evidence="18">
    <location>
        <begin position="734"/>
        <end position="768"/>
    </location>
</feature>
<dbReference type="Pfam" id="PF00069">
    <property type="entry name" value="Pkinase"/>
    <property type="match status" value="1"/>
</dbReference>
<dbReference type="InterPro" id="IPR001849">
    <property type="entry name" value="PH_domain"/>
</dbReference>
<evidence type="ECO:0000256" key="1">
    <source>
        <dbReference type="ARBA" id="ARBA00001946"/>
    </source>
</evidence>
<comment type="subcellular location">
    <subcellularLocation>
        <location evidence="2">Cytoplasm</location>
    </subcellularLocation>
</comment>
<evidence type="ECO:0000256" key="2">
    <source>
        <dbReference type="ARBA" id="ARBA00004496"/>
    </source>
</evidence>
<dbReference type="EMBL" id="KE346372">
    <property type="protein sequence ID" value="KJE96958.1"/>
    <property type="molecule type" value="Genomic_DNA"/>
</dbReference>
<dbReference type="InterPro" id="IPR050839">
    <property type="entry name" value="Rho-assoc_Ser/Thr_Kinase"/>
</dbReference>
<dbReference type="PROSITE" id="PS00479">
    <property type="entry name" value="ZF_DAG_PE_1"/>
    <property type="match status" value="1"/>
</dbReference>
<evidence type="ECO:0000259" key="22">
    <source>
        <dbReference type="PROSITE" id="PS50081"/>
    </source>
</evidence>
<feature type="domain" description="CNH" evidence="23">
    <location>
        <begin position="1381"/>
        <end position="1664"/>
    </location>
</feature>
<dbReference type="InterPro" id="IPR057529">
    <property type="entry name" value="MRCK/ROCK_PH"/>
</dbReference>
<evidence type="ECO:0000256" key="15">
    <source>
        <dbReference type="ARBA" id="ARBA00047899"/>
    </source>
</evidence>
<evidence type="ECO:0000256" key="9">
    <source>
        <dbReference type="ARBA" id="ARBA00022741"/>
    </source>
</evidence>
<accession>A0A0D2WWM9</accession>
<dbReference type="FunFam" id="1.10.510.10:FF:000751">
    <property type="entry name" value="Non-specific serine/threonine protein kinase"/>
    <property type="match status" value="1"/>
</dbReference>
<reference evidence="26" key="1">
    <citation type="submission" date="2011-02" db="EMBL/GenBank/DDBJ databases">
        <title>The Genome Sequence of Capsaspora owczarzaki ATCC 30864.</title>
        <authorList>
            <person name="Russ C."/>
            <person name="Cuomo C."/>
            <person name="Burger G."/>
            <person name="Gray M.W."/>
            <person name="Holland P.W.H."/>
            <person name="King N."/>
            <person name="Lang F.B.F."/>
            <person name="Roger A.J."/>
            <person name="Ruiz-Trillo I."/>
            <person name="Young S.K."/>
            <person name="Zeng Q."/>
            <person name="Gargeya S."/>
            <person name="Alvarado L."/>
            <person name="Berlin A."/>
            <person name="Chapman S.B."/>
            <person name="Chen Z."/>
            <person name="Freedman E."/>
            <person name="Gellesch M."/>
            <person name="Goldberg J."/>
            <person name="Griggs A."/>
            <person name="Gujja S."/>
            <person name="Heilman E."/>
            <person name="Heiman D."/>
            <person name="Howarth C."/>
            <person name="Mehta T."/>
            <person name="Neiman D."/>
            <person name="Pearson M."/>
            <person name="Roberts A."/>
            <person name="Saif S."/>
            <person name="Shea T."/>
            <person name="Shenoy N."/>
            <person name="Sisk P."/>
            <person name="Stolte C."/>
            <person name="Sykes S."/>
            <person name="White J."/>
            <person name="Yandava C."/>
            <person name="Haas B."/>
            <person name="Nusbaum C."/>
            <person name="Birren B."/>
        </authorList>
    </citation>
    <scope>NUCLEOTIDE SEQUENCE</scope>
    <source>
        <strain evidence="26">ATCC 30864</strain>
    </source>
</reference>
<dbReference type="GO" id="GO:0005524">
    <property type="term" value="F:ATP binding"/>
    <property type="evidence" value="ECO:0007669"/>
    <property type="project" value="UniProtKB-UniRule"/>
</dbReference>
<evidence type="ECO:0000256" key="3">
    <source>
        <dbReference type="ARBA" id="ARBA00012513"/>
    </source>
</evidence>
<name>A0A0D2WWM9_CAPO3</name>
<dbReference type="Pfam" id="PF00780">
    <property type="entry name" value="CNH"/>
    <property type="match status" value="1"/>
</dbReference>
<evidence type="ECO:0000256" key="12">
    <source>
        <dbReference type="ARBA" id="ARBA00022833"/>
    </source>
</evidence>
<dbReference type="SUPFAM" id="SSF57889">
    <property type="entry name" value="Cysteine-rich domain"/>
    <property type="match status" value="1"/>
</dbReference>
<comment type="catalytic activity">
    <reaction evidence="15">
        <text>L-threonyl-[protein] + ATP = O-phospho-L-threonyl-[protein] + ADP + H(+)</text>
        <dbReference type="Rhea" id="RHEA:46608"/>
        <dbReference type="Rhea" id="RHEA-COMP:11060"/>
        <dbReference type="Rhea" id="RHEA-COMP:11605"/>
        <dbReference type="ChEBI" id="CHEBI:15378"/>
        <dbReference type="ChEBI" id="CHEBI:30013"/>
        <dbReference type="ChEBI" id="CHEBI:30616"/>
        <dbReference type="ChEBI" id="CHEBI:61977"/>
        <dbReference type="ChEBI" id="CHEBI:456216"/>
        <dbReference type="EC" id="2.7.11.1"/>
    </reaction>
</comment>
<dbReference type="SMART" id="SM00220">
    <property type="entry name" value="S_TKc"/>
    <property type="match status" value="1"/>
</dbReference>
<evidence type="ECO:0000259" key="24">
    <source>
        <dbReference type="PROSITE" id="PS51285"/>
    </source>
</evidence>
<feature type="coiled-coil region" evidence="18">
    <location>
        <begin position="890"/>
        <end position="948"/>
    </location>
</feature>
<feature type="region of interest" description="Disordered" evidence="19">
    <location>
        <begin position="958"/>
        <end position="1048"/>
    </location>
</feature>
<dbReference type="PANTHER" id="PTHR22988">
    <property type="entry name" value="MYOTONIC DYSTROPHY S/T KINASE-RELATED"/>
    <property type="match status" value="1"/>
</dbReference>
<dbReference type="SMART" id="SM00109">
    <property type="entry name" value="C1"/>
    <property type="match status" value="1"/>
</dbReference>
<evidence type="ECO:0000259" key="20">
    <source>
        <dbReference type="PROSITE" id="PS50003"/>
    </source>
</evidence>
<evidence type="ECO:0000256" key="6">
    <source>
        <dbReference type="ARBA" id="ARBA00022553"/>
    </source>
</evidence>
<feature type="compositionally biased region" description="Basic and acidic residues" evidence="19">
    <location>
        <begin position="998"/>
        <end position="1017"/>
    </location>
</feature>
<feature type="compositionally biased region" description="Low complexity" evidence="19">
    <location>
        <begin position="620"/>
        <end position="670"/>
    </location>
</feature>
<feature type="region of interest" description="Disordered" evidence="19">
    <location>
        <begin position="1099"/>
        <end position="1118"/>
    </location>
</feature>
<dbReference type="SMART" id="SM00233">
    <property type="entry name" value="PH"/>
    <property type="match status" value="1"/>
</dbReference>
<evidence type="ECO:0000313" key="25">
    <source>
        <dbReference type="EMBL" id="KJE96958.1"/>
    </source>
</evidence>
<dbReference type="InterPro" id="IPR008271">
    <property type="entry name" value="Ser/Thr_kinase_AS"/>
</dbReference>
<dbReference type="GO" id="GO:0031032">
    <property type="term" value="P:actomyosin structure organization"/>
    <property type="evidence" value="ECO:0007669"/>
    <property type="project" value="TreeGrafter"/>
</dbReference>
<dbReference type="GO" id="GO:0004674">
    <property type="term" value="F:protein serine/threonine kinase activity"/>
    <property type="evidence" value="ECO:0007669"/>
    <property type="project" value="UniProtKB-KW"/>
</dbReference>
<dbReference type="InterPro" id="IPR002219">
    <property type="entry name" value="PKC_DAG/PE"/>
</dbReference>
<feature type="compositionally biased region" description="Basic and acidic residues" evidence="19">
    <location>
        <begin position="973"/>
        <end position="991"/>
    </location>
</feature>
<evidence type="ECO:0000256" key="5">
    <source>
        <dbReference type="ARBA" id="ARBA00022527"/>
    </source>
</evidence>
<dbReference type="eggNOG" id="KOG0612">
    <property type="taxonomic scope" value="Eukaryota"/>
</dbReference>
<keyword evidence="8" id="KW-0479">Metal-binding</keyword>
<feature type="domain" description="Phorbol-ester/DAG-type" evidence="22">
    <location>
        <begin position="1125"/>
        <end position="1174"/>
    </location>
</feature>
<dbReference type="PROSITE" id="PS50219">
    <property type="entry name" value="CNH"/>
    <property type="match status" value="1"/>
</dbReference>
<feature type="region of interest" description="Disordered" evidence="19">
    <location>
        <begin position="1268"/>
        <end position="1289"/>
    </location>
</feature>
<sequence length="1704" mass="185310">MSGRTKTVHERIAELRKLFLVDNVTIHKHTTAIDALVDALILLFDECNTAKLRRDKYIAAFIESYRETVASLRTLRLSKSDFEVIKKIGKGAFGDVQVVKSKLTKEVLAMKTLKKDEMLAQEETAFFSEERDIMAAADSRWITMLKYAFQDAENLYLVMEYHQGGDLLTLLAKHDDVFEEPMARFYLSELVLAIESLHAIGCVHRDIKPDNVLIDRLGHIKLVDFGSSARLDKNEMVTSRMAVGTPDYIAPEVLTSTDGNGKYGRECDWWSLGVVMYELLTGSTPFYAESLVAVYGKIMNCKDELTFPDDVEMSNDAQSLIKKLLVDRKIRLKFADIKAHPFFKSVDFDNLHTSTPPYVPIIKSMEDTSAFEDFEDDGAERIIPGAGGPGSGNFRGGSSSDGISGRQFPFIGFTYTRPLLQSEEGVYSMDKVHNRQSSANASSRISMSESSISLAEKAAVAAAAASSATSAADKELIAKLSSDNESLKDRLQTMEEMLTEKELEINSMNVSAARLQGQLDSSKTQLDETTKAKTKLEQTVVELEKNKAVQDLELKSLQKERKAAESESGNLETLRQRHAQELKDLQAKLETEIKSKEKAEARLAKIQGKIDEKKREKEAAAASGGSAAPAASGSLGSTNTLSPASAASPAAPSSPSSSSSNHNRNASTSSLNEVGKTDEEAKADQAAISRKVEELTALVAKNELLIADLHTQLEGEKERAKKSHKAKLELQKSKAVVDLELKSVQTQLDELTKQKITISKELDDLRVALENDRVEMVKMRGETKDEVARSALLSKRVAALEEERGSIVAEMEQLRVHGSAAEIQKLLDAKQQQAAVIDSLQQYIANVDRGGNAKLRKGQSSMELQATQSGSMTNLNAIPGSPNANDWRNKKEAKQQAQELRQLQYEVKLERTAKNELKEQLAELTARAQGLEAELEVVQQEAVKWKQQYADLVSDKVAKPTKSNMSPSTSDVGKNKDKDSKLKSSFKDKVTHLVNINRDAKNELNKRRPDSVAEGDRPINPLSLSSNNLLHAGSNSSGPSSPAHTTHNMDSHADAALLAAGRKMSTSSSSSTLVHSGGASTAAAAAAAGGSPMLDKTMRRQSMASGLSPAKEVHDPTKRVGHSIPHRFQPHFNVKSCKCTVCNKNVGLTRGSVKCSDCHAIFHAKCGESAPATCGISEDALRQIAAATALMQSREAAAAAPGTPERRTGGSGGGAASNAPPSPGDASHSSSGSRVSGWLKVPKPRGVRAGWIKKFILINEGEIMVFDKDPSGKEAPTSASNSDLSVDPSDDPIQTIDARVPGFTVQSEINASELIHAAGSDLPFIFKISNQKDSLLMLAPSIELKDEWITAFEGLAELWSASSETPKVVAHRVLYQPVDVGFSALCATTHEGRMLVGTEDGLFAFDDVTRHAGAKPPTEGKLIVDKPTLLQVEVLPEIRAMVFIADNYLHVLPLEMMDYGALMAKRVDHSATCYMFALGSHQGSHYLFAAMQKDIIIYKYNDSKSMFEKTIFEMDTSTPCTFVTFHEGRFLFGTDAFQAVSVQDLKTVTSLLDATDSTLAYLITGAKHAAVTTVGIIVLPKEYLLCYNDVAVFVSHNGRRSRQGELRWNASAMQVAMVKSLLFVFTSKGTQVRRLAEQGTSESPLLQTIDLADGRLIGHDSQRMLLSAVGVASCAAFASPNASPAPQRRGPPLAEVVSVFPIAQ</sequence>
<feature type="domain" description="PH" evidence="20">
    <location>
        <begin position="1232"/>
        <end position="1357"/>
    </location>
</feature>
<dbReference type="Gene3D" id="3.30.60.20">
    <property type="match status" value="1"/>
</dbReference>
<keyword evidence="7" id="KW-0808">Transferase</keyword>
<evidence type="ECO:0000259" key="21">
    <source>
        <dbReference type="PROSITE" id="PS50011"/>
    </source>
</evidence>
<dbReference type="Pfam" id="PF00130">
    <property type="entry name" value="C1_1"/>
    <property type="match status" value="1"/>
</dbReference>
<feature type="domain" description="Protein kinase" evidence="21">
    <location>
        <begin position="82"/>
        <end position="343"/>
    </location>
</feature>
<dbReference type="CDD" id="cd05573">
    <property type="entry name" value="STKc_ROCK_NDR_like"/>
    <property type="match status" value="1"/>
</dbReference>
<dbReference type="Gene3D" id="3.30.200.20">
    <property type="entry name" value="Phosphorylase Kinase, domain 1"/>
    <property type="match status" value="1"/>
</dbReference>
<dbReference type="PROSITE" id="PS50081">
    <property type="entry name" value="ZF_DAG_PE_2"/>
    <property type="match status" value="1"/>
</dbReference>
<dbReference type="GO" id="GO:0008270">
    <property type="term" value="F:zinc ion binding"/>
    <property type="evidence" value="ECO:0007669"/>
    <property type="project" value="UniProtKB-KW"/>
</dbReference>
<dbReference type="PROSITE" id="PS00108">
    <property type="entry name" value="PROTEIN_KINASE_ST"/>
    <property type="match status" value="1"/>
</dbReference>
<dbReference type="InterPro" id="IPR011993">
    <property type="entry name" value="PH-like_dom_sf"/>
</dbReference>
<dbReference type="Gene3D" id="2.30.29.30">
    <property type="entry name" value="Pleckstrin-homology domain (PH domain)/Phosphotyrosine-binding domain (PTB)"/>
    <property type="match status" value="1"/>
</dbReference>
<feature type="compositionally biased region" description="Polar residues" evidence="19">
    <location>
        <begin position="961"/>
        <end position="972"/>
    </location>
</feature>
<dbReference type="InterPro" id="IPR000961">
    <property type="entry name" value="AGC-kinase_C"/>
</dbReference>
<dbReference type="CDD" id="cd20821">
    <property type="entry name" value="C1_MgcRacGAP"/>
    <property type="match status" value="1"/>
</dbReference>
<dbReference type="InterPro" id="IPR000719">
    <property type="entry name" value="Prot_kinase_dom"/>
</dbReference>
<proteinExistence type="predicted"/>
<dbReference type="Gene3D" id="1.10.510.10">
    <property type="entry name" value="Transferase(Phosphotransferase) domain 1"/>
    <property type="match status" value="1"/>
</dbReference>
<dbReference type="GO" id="GO:0005856">
    <property type="term" value="C:cytoskeleton"/>
    <property type="evidence" value="ECO:0007669"/>
    <property type="project" value="TreeGrafter"/>
</dbReference>
<feature type="region of interest" description="Disordered" evidence="19">
    <location>
        <begin position="611"/>
        <end position="682"/>
    </location>
</feature>
<dbReference type="PROSITE" id="PS51285">
    <property type="entry name" value="AGC_KINASE_CTER"/>
    <property type="match status" value="1"/>
</dbReference>
<keyword evidence="10" id="KW-0863">Zinc-finger</keyword>
<evidence type="ECO:0000256" key="17">
    <source>
        <dbReference type="PROSITE-ProRule" id="PRU10141"/>
    </source>
</evidence>
<evidence type="ECO:0000256" key="11">
    <source>
        <dbReference type="ARBA" id="ARBA00022777"/>
    </source>
</evidence>
<comment type="catalytic activity">
    <reaction evidence="16">
        <text>L-seryl-[protein] + ATP = O-phospho-L-seryl-[protein] + ADP + H(+)</text>
        <dbReference type="Rhea" id="RHEA:17989"/>
        <dbReference type="Rhea" id="RHEA-COMP:9863"/>
        <dbReference type="Rhea" id="RHEA-COMP:11604"/>
        <dbReference type="ChEBI" id="CHEBI:15378"/>
        <dbReference type="ChEBI" id="CHEBI:29999"/>
        <dbReference type="ChEBI" id="CHEBI:30616"/>
        <dbReference type="ChEBI" id="CHEBI:83421"/>
        <dbReference type="ChEBI" id="CHEBI:456216"/>
        <dbReference type="EC" id="2.7.11.1"/>
    </reaction>
</comment>
<dbReference type="InParanoid" id="A0A0D2WWM9"/>
<evidence type="ECO:0000256" key="18">
    <source>
        <dbReference type="SAM" id="Coils"/>
    </source>
</evidence>
<dbReference type="GO" id="GO:0005737">
    <property type="term" value="C:cytoplasm"/>
    <property type="evidence" value="ECO:0007669"/>
    <property type="project" value="UniProtKB-SubCell"/>
</dbReference>
<feature type="region of interest" description="Disordered" evidence="19">
    <location>
        <begin position="1195"/>
        <end position="1239"/>
    </location>
</feature>
<dbReference type="Proteomes" id="UP000008743">
    <property type="component" value="Unassembled WGS sequence"/>
</dbReference>
<feature type="binding site" evidence="17">
    <location>
        <position position="111"/>
    </location>
    <ligand>
        <name>ATP</name>
        <dbReference type="ChEBI" id="CHEBI:30616"/>
    </ligand>
</feature>
<feature type="compositionally biased region" description="Low complexity" evidence="19">
    <location>
        <begin position="1216"/>
        <end position="1237"/>
    </location>
</feature>
<dbReference type="InterPro" id="IPR001180">
    <property type="entry name" value="CNH_dom"/>
</dbReference>
<evidence type="ECO:0000256" key="13">
    <source>
        <dbReference type="ARBA" id="ARBA00022840"/>
    </source>
</evidence>
<keyword evidence="13 17" id="KW-0067">ATP-binding</keyword>
<dbReference type="SMART" id="SM00133">
    <property type="entry name" value="S_TK_X"/>
    <property type="match status" value="1"/>
</dbReference>
<organism evidence="25 26">
    <name type="scientific">Capsaspora owczarzaki (strain ATCC 30864)</name>
    <dbReference type="NCBI Taxonomy" id="595528"/>
    <lineage>
        <taxon>Eukaryota</taxon>
        <taxon>Filasterea</taxon>
        <taxon>Capsaspora</taxon>
    </lineage>
</organism>
<keyword evidence="12" id="KW-0862">Zinc</keyword>
<dbReference type="InterPro" id="IPR011009">
    <property type="entry name" value="Kinase-like_dom_sf"/>
</dbReference>
<evidence type="ECO:0000256" key="7">
    <source>
        <dbReference type="ARBA" id="ARBA00022679"/>
    </source>
</evidence>
<dbReference type="SUPFAM" id="SSF56112">
    <property type="entry name" value="Protein kinase-like (PK-like)"/>
    <property type="match status" value="1"/>
</dbReference>
<evidence type="ECO:0000313" key="26">
    <source>
        <dbReference type="Proteomes" id="UP000008743"/>
    </source>
</evidence>
<comment type="cofactor">
    <cofactor evidence="1">
        <name>Mg(2+)</name>
        <dbReference type="ChEBI" id="CHEBI:18420"/>
    </cofactor>
</comment>
<dbReference type="InterPro" id="IPR046349">
    <property type="entry name" value="C1-like_sf"/>
</dbReference>
<dbReference type="PROSITE" id="PS50003">
    <property type="entry name" value="PH_DOMAIN"/>
    <property type="match status" value="1"/>
</dbReference>
<dbReference type="STRING" id="595528.A0A0D2WWM9"/>
<evidence type="ECO:0000256" key="4">
    <source>
        <dbReference type="ARBA" id="ARBA00022490"/>
    </source>
</evidence>
<dbReference type="InterPro" id="IPR017441">
    <property type="entry name" value="Protein_kinase_ATP_BS"/>
</dbReference>
<dbReference type="EC" id="2.7.11.1" evidence="3"/>
<dbReference type="SMART" id="SM00036">
    <property type="entry name" value="CNH"/>
    <property type="match status" value="1"/>
</dbReference>
<evidence type="ECO:0000256" key="16">
    <source>
        <dbReference type="ARBA" id="ARBA00048679"/>
    </source>
</evidence>
<evidence type="ECO:0000256" key="10">
    <source>
        <dbReference type="ARBA" id="ARBA00022771"/>
    </source>
</evidence>
<keyword evidence="4" id="KW-0963">Cytoplasm</keyword>
<dbReference type="RefSeq" id="XP_004343922.1">
    <property type="nucleotide sequence ID" value="XM_004343872.2"/>
</dbReference>